<dbReference type="Pfam" id="PF03988">
    <property type="entry name" value="DUF347"/>
    <property type="match status" value="4"/>
</dbReference>
<sequence length="281" mass="30371">MDATNNVIGSSINKIPQLTLLFWIMKIAATTLGETGSDLFTVPGSEDNYLIPFLFFIGIFVVFLGIQLFVKTYIPPVYWVVITSTSLAGTAFSDYMDRSLGLGYMKGSLLLVGLLVLIFLFWHFTEPTLNVKHIATKRVEVLYWIAILVSNTLGTAAGDFLSHKEEGVGKLAGGGSFLEQGLGLTIAQGAMLTGGLIVLVLLAYWFTSINRVVLFWVAFVLTRPFGATFGDYLIKPHDKGGLGLENGTQIASGILLAVLVVCIIIQYAAPKRSIPSAAEPA</sequence>
<keyword evidence="1" id="KW-0812">Transmembrane</keyword>
<keyword evidence="1" id="KW-1133">Transmembrane helix</keyword>
<feature type="transmembrane region" description="Helical" evidence="1">
    <location>
        <begin position="102"/>
        <end position="122"/>
    </location>
</feature>
<feature type="transmembrane region" description="Helical" evidence="1">
    <location>
        <begin position="77"/>
        <end position="96"/>
    </location>
</feature>
<dbReference type="EMBL" id="JACXZA010000001">
    <property type="protein sequence ID" value="MBD3917871.1"/>
    <property type="molecule type" value="Genomic_DNA"/>
</dbReference>
<reference evidence="2 3" key="1">
    <citation type="submission" date="2020-09" db="EMBL/GenBank/DDBJ databases">
        <title>Paenibacillus sp. strain PR3 16S rRNA gene Genome sequencing and assembly.</title>
        <authorList>
            <person name="Kim J."/>
        </authorList>
    </citation>
    <scope>NUCLEOTIDE SEQUENCE [LARGE SCALE GENOMIC DNA]</scope>
    <source>
        <strain evidence="2 3">PR3</strain>
    </source>
</reference>
<keyword evidence="1" id="KW-0472">Membrane</keyword>
<dbReference type="InterPro" id="IPR007136">
    <property type="entry name" value="DUF347"/>
</dbReference>
<dbReference type="Proteomes" id="UP000609346">
    <property type="component" value="Unassembled WGS sequence"/>
</dbReference>
<feature type="transmembrane region" description="Helical" evidence="1">
    <location>
        <begin position="213"/>
        <end position="230"/>
    </location>
</feature>
<evidence type="ECO:0000313" key="3">
    <source>
        <dbReference type="Proteomes" id="UP000609346"/>
    </source>
</evidence>
<comment type="caution">
    <text evidence="2">The sequence shown here is derived from an EMBL/GenBank/DDBJ whole genome shotgun (WGS) entry which is preliminary data.</text>
</comment>
<keyword evidence="3" id="KW-1185">Reference proteome</keyword>
<feature type="transmembrane region" description="Helical" evidence="1">
    <location>
        <begin position="250"/>
        <end position="269"/>
    </location>
</feature>
<evidence type="ECO:0008006" key="4">
    <source>
        <dbReference type="Google" id="ProtNLM"/>
    </source>
</evidence>
<feature type="transmembrane region" description="Helical" evidence="1">
    <location>
        <begin position="49"/>
        <end position="70"/>
    </location>
</feature>
<evidence type="ECO:0000256" key="1">
    <source>
        <dbReference type="SAM" id="Phobius"/>
    </source>
</evidence>
<protein>
    <recommendedName>
        <fullName evidence="4">Membrane-anchored protein</fullName>
    </recommendedName>
</protein>
<organism evidence="2 3">
    <name type="scientific">Paenibacillus terricola</name>
    <dbReference type="NCBI Taxonomy" id="2763503"/>
    <lineage>
        <taxon>Bacteria</taxon>
        <taxon>Bacillati</taxon>
        <taxon>Bacillota</taxon>
        <taxon>Bacilli</taxon>
        <taxon>Bacillales</taxon>
        <taxon>Paenibacillaceae</taxon>
        <taxon>Paenibacillus</taxon>
    </lineage>
</organism>
<feature type="transmembrane region" description="Helical" evidence="1">
    <location>
        <begin position="182"/>
        <end position="206"/>
    </location>
</feature>
<accession>A0ABR8MS79</accession>
<proteinExistence type="predicted"/>
<feature type="transmembrane region" description="Helical" evidence="1">
    <location>
        <begin position="142"/>
        <end position="162"/>
    </location>
</feature>
<gene>
    <name evidence="2" type="ORF">H8B09_03830</name>
</gene>
<evidence type="ECO:0000313" key="2">
    <source>
        <dbReference type="EMBL" id="MBD3917871.1"/>
    </source>
</evidence>
<dbReference type="RefSeq" id="WP_191202127.1">
    <property type="nucleotide sequence ID" value="NZ_JACXZA010000001.1"/>
</dbReference>
<name>A0ABR8MS79_9BACL</name>